<keyword evidence="3" id="KW-1185">Reference proteome</keyword>
<organism evidence="2 3">
    <name type="scientific">Monilinia fructicola</name>
    <name type="common">Brown rot fungus</name>
    <name type="synonym">Ciboria fructicola</name>
    <dbReference type="NCBI Taxonomy" id="38448"/>
    <lineage>
        <taxon>Eukaryota</taxon>
        <taxon>Fungi</taxon>
        <taxon>Dikarya</taxon>
        <taxon>Ascomycota</taxon>
        <taxon>Pezizomycotina</taxon>
        <taxon>Leotiomycetes</taxon>
        <taxon>Helotiales</taxon>
        <taxon>Sclerotiniaceae</taxon>
        <taxon>Monilinia</taxon>
    </lineage>
</organism>
<dbReference type="InterPro" id="IPR010730">
    <property type="entry name" value="HET"/>
</dbReference>
<dbReference type="PANTHER" id="PTHR24148:SF73">
    <property type="entry name" value="HET DOMAIN PROTEIN (AFU_ORTHOLOGUE AFUA_8G01020)"/>
    <property type="match status" value="1"/>
</dbReference>
<gene>
    <name evidence="2" type="ORF">EYC84_008788</name>
</gene>
<comment type="caution">
    <text evidence="2">The sequence shown here is derived from an EMBL/GenBank/DDBJ whole genome shotgun (WGS) entry which is preliminary data.</text>
</comment>
<feature type="domain" description="Heterokaryon incompatibility" evidence="1">
    <location>
        <begin position="6"/>
        <end position="96"/>
    </location>
</feature>
<dbReference type="PANTHER" id="PTHR24148">
    <property type="entry name" value="ANKYRIN REPEAT DOMAIN-CONTAINING PROTEIN 39 HOMOLOG-RELATED"/>
    <property type="match status" value="1"/>
</dbReference>
<dbReference type="EMBL" id="VICG01000012">
    <property type="protein sequence ID" value="KAA8566186.1"/>
    <property type="molecule type" value="Genomic_DNA"/>
</dbReference>
<sequence length="476" mass="54781">MFDDHFWIDYLCLDQKDKNEQSQQIARMGTIYSEAKEVIIWLGISLEQALRLQILLNWHGNLLQSKSLGEIQRELIDAANFVYYHEFWTRVWVVQEVGKAKVASIALPSSTFTFEFNQFKKMISAVADKREPHPPIMKIWALYNSPGKKYQIQDAWREFSPQKCTRPNDQLYGLLGIIAPHNDGSSPLEHIHVNYDRPLSDVLLDTVFEMRIQPSLEAYATVLDTLSGGKYEPSVSRRVMFTRDANSIEEYWTSRQTSPRHRDLAHSTLEVFDALNHIVGVPGVPRQNATMHAIFSQLFASLQTHVPFKPSAHDHALMIGIALVVGSTKGWLAVLAKDWILRRKPRLRSRAQRSPWRCAVHRMPAVVDPPVAMDPKVLSVEEYMRWYPLHQQYLRRKQQRDSDPWGKGCAAWTHDGPWDGQSIVRACGYAGESREPCDGSRMSFEMASRGFCLRVENRDGGWRLRVRFGDRDCMQA</sequence>
<evidence type="ECO:0000259" key="1">
    <source>
        <dbReference type="Pfam" id="PF06985"/>
    </source>
</evidence>
<accession>A0A5M9JER3</accession>
<protein>
    <recommendedName>
        <fullName evidence="1">Heterokaryon incompatibility domain-containing protein</fullName>
    </recommendedName>
</protein>
<evidence type="ECO:0000313" key="2">
    <source>
        <dbReference type="EMBL" id="KAA8566186.1"/>
    </source>
</evidence>
<evidence type="ECO:0000313" key="3">
    <source>
        <dbReference type="Proteomes" id="UP000322873"/>
    </source>
</evidence>
<dbReference type="AlphaFoldDB" id="A0A5M9JER3"/>
<name>A0A5M9JER3_MONFR</name>
<dbReference type="InterPro" id="IPR052895">
    <property type="entry name" value="HetReg/Transcr_Mod"/>
</dbReference>
<dbReference type="Pfam" id="PF06985">
    <property type="entry name" value="HET"/>
    <property type="match status" value="1"/>
</dbReference>
<proteinExistence type="predicted"/>
<reference evidence="2 3" key="1">
    <citation type="submission" date="2019-06" db="EMBL/GenBank/DDBJ databases">
        <title>Genome Sequence of the Brown Rot Fungal Pathogen Monilinia fructicola.</title>
        <authorList>
            <person name="De Miccolis Angelini R.M."/>
            <person name="Landi L."/>
            <person name="Abate D."/>
            <person name="Pollastro S."/>
            <person name="Romanazzi G."/>
            <person name="Faretra F."/>
        </authorList>
    </citation>
    <scope>NUCLEOTIDE SEQUENCE [LARGE SCALE GENOMIC DNA]</scope>
    <source>
        <strain evidence="2 3">Mfrc123</strain>
    </source>
</reference>
<dbReference type="Proteomes" id="UP000322873">
    <property type="component" value="Unassembled WGS sequence"/>
</dbReference>